<keyword evidence="1" id="KW-0812">Transmembrane</keyword>
<feature type="transmembrane region" description="Helical" evidence="1">
    <location>
        <begin position="94"/>
        <end position="117"/>
    </location>
</feature>
<protein>
    <recommendedName>
        <fullName evidence="4">Rod shape-determining protein MreD</fullName>
    </recommendedName>
</protein>
<proteinExistence type="predicted"/>
<feature type="transmembrane region" description="Helical" evidence="1">
    <location>
        <begin position="68"/>
        <end position="87"/>
    </location>
</feature>
<accession>A0AB94IXP0</accession>
<gene>
    <name evidence="2" type="ORF">SY1_14100</name>
</gene>
<evidence type="ECO:0000313" key="2">
    <source>
        <dbReference type="EMBL" id="CBL28479.1"/>
    </source>
</evidence>
<keyword evidence="3" id="KW-1185">Reference proteome</keyword>
<keyword evidence="1" id="KW-1133">Transmembrane helix</keyword>
<dbReference type="Proteomes" id="UP000008957">
    <property type="component" value="Chromosome"/>
</dbReference>
<sequence length="152" mass="17083">MEFVGLWLFQDLIEVLLLRVTQAPELFLLGVVYRLLTLKEGEERLWAIWTAFVGGLLWDLRWVGIPGFFTLGYVAVVMLVLWMWSAIPSQGRTMFVAFLLLEASLVIPPLIPVLIVGGGVSGGFFLVQQLCSLPALLLCLHLYSKHMRSLHA</sequence>
<reference evidence="3" key="1">
    <citation type="submission" date="2010-03" db="EMBL/GenBank/DDBJ databases">
        <title>The genome sequence of Synergistetes sp. SGP1.</title>
        <authorList>
            <consortium name="metaHIT consortium -- http://www.metahit.eu/"/>
            <person name="Pajon A."/>
            <person name="Turner K."/>
            <person name="Parkhill J."/>
            <person name="Wade W."/>
            <person name="Vartoukian S."/>
        </authorList>
    </citation>
    <scope>NUCLEOTIDE SEQUENCE [LARGE SCALE GENOMIC DNA]</scope>
    <source>
        <strain evidence="3">SGP1</strain>
    </source>
</reference>
<evidence type="ECO:0000256" key="1">
    <source>
        <dbReference type="SAM" id="Phobius"/>
    </source>
</evidence>
<keyword evidence="1" id="KW-0472">Membrane</keyword>
<evidence type="ECO:0000313" key="3">
    <source>
        <dbReference type="Proteomes" id="UP000008957"/>
    </source>
</evidence>
<organism evidence="2 3">
    <name type="scientific">Fretibacterium fastidiosum</name>
    <dbReference type="NCBI Taxonomy" id="651822"/>
    <lineage>
        <taxon>Bacteria</taxon>
        <taxon>Thermotogati</taxon>
        <taxon>Synergistota</taxon>
        <taxon>Synergistia</taxon>
        <taxon>Synergistales</taxon>
        <taxon>Aminobacteriaceae</taxon>
        <taxon>Fretibacterium</taxon>
    </lineage>
</organism>
<evidence type="ECO:0008006" key="4">
    <source>
        <dbReference type="Google" id="ProtNLM"/>
    </source>
</evidence>
<dbReference type="KEGG" id="sbr:SY1_14100"/>
<dbReference type="AlphaFoldDB" id="A0AB94IXP0"/>
<feature type="transmembrane region" description="Helical" evidence="1">
    <location>
        <begin position="123"/>
        <end position="143"/>
    </location>
</feature>
<name>A0AB94IXP0_9BACT</name>
<reference evidence="2 3" key="2">
    <citation type="submission" date="2010-03" db="EMBL/GenBank/DDBJ databases">
        <authorList>
            <person name="Pajon A."/>
        </authorList>
    </citation>
    <scope>NUCLEOTIDE SEQUENCE [LARGE SCALE GENOMIC DNA]</scope>
    <source>
        <strain evidence="2 3">SGP1</strain>
    </source>
</reference>
<dbReference type="EMBL" id="FP929056">
    <property type="protein sequence ID" value="CBL28479.1"/>
    <property type="molecule type" value="Genomic_DNA"/>
</dbReference>